<proteinExistence type="predicted"/>
<comment type="caution">
    <text evidence="8">The sequence shown here is derived from an EMBL/GenBank/DDBJ whole genome shotgun (WGS) entry which is preliminary data.</text>
</comment>
<reference evidence="8 9" key="1">
    <citation type="submission" date="2021-02" db="EMBL/GenBank/DDBJ databases">
        <title>Streptomyces spirodelae sp. nov., isolated from duckweed.</title>
        <authorList>
            <person name="Saimee Y."/>
            <person name="Duangmal K."/>
        </authorList>
    </citation>
    <scope>NUCLEOTIDE SEQUENCE [LARGE SCALE GENOMIC DNA]</scope>
    <source>
        <strain evidence="8 9">DSM 42105</strain>
    </source>
</reference>
<evidence type="ECO:0008006" key="10">
    <source>
        <dbReference type="Google" id="ProtNLM"/>
    </source>
</evidence>
<evidence type="ECO:0000256" key="6">
    <source>
        <dbReference type="ARBA" id="ARBA00023251"/>
    </source>
</evidence>
<keyword evidence="4 7" id="KW-1133">Transmembrane helix</keyword>
<evidence type="ECO:0000256" key="1">
    <source>
        <dbReference type="ARBA" id="ARBA00004141"/>
    </source>
</evidence>
<organism evidence="8 9">
    <name type="scientific">Streptomyces smyrnaeus</name>
    <dbReference type="NCBI Taxonomy" id="1387713"/>
    <lineage>
        <taxon>Bacteria</taxon>
        <taxon>Bacillati</taxon>
        <taxon>Actinomycetota</taxon>
        <taxon>Actinomycetes</taxon>
        <taxon>Kitasatosporales</taxon>
        <taxon>Streptomycetaceae</taxon>
        <taxon>Streptomyces</taxon>
    </lineage>
</organism>
<feature type="transmembrane region" description="Helical" evidence="7">
    <location>
        <begin position="198"/>
        <end position="219"/>
    </location>
</feature>
<feature type="transmembrane region" description="Helical" evidence="7">
    <location>
        <begin position="30"/>
        <end position="50"/>
    </location>
</feature>
<feature type="transmembrane region" description="Helical" evidence="7">
    <location>
        <begin position="132"/>
        <end position="150"/>
    </location>
</feature>
<feature type="transmembrane region" description="Helical" evidence="7">
    <location>
        <begin position="100"/>
        <end position="120"/>
    </location>
</feature>
<sequence>MGALLGTATIVLALVAPTLFVDAGATSLLPWLATAAACVMAVLFVVRGRYAHQPLLDLKLVARPLVSSGLAFKGASGLAISGMGYLVTLQLQLDWGWKPATAAAGMLPQVVVLIVGGALIGPLIRRVGLDKAAWLGAVTVVCGLAVYGLLGRCGYVWIALALVLVASGMRVVGVVAGTNVMRGLPANRTTIGAAMVDTVGEVATGVGIAVCGTILAALFTGSIATSSWSTDQTTEFREAVTTAGLALTALAAALVGWGIARARRGTDSAAGPIRIMTGAGLRRAS</sequence>
<keyword evidence="5 7" id="KW-0472">Membrane</keyword>
<gene>
    <name evidence="8" type="ORF">JW613_00415</name>
</gene>
<evidence type="ECO:0000313" key="9">
    <source>
        <dbReference type="Proteomes" id="UP000721954"/>
    </source>
</evidence>
<evidence type="ECO:0000256" key="4">
    <source>
        <dbReference type="ARBA" id="ARBA00022989"/>
    </source>
</evidence>
<evidence type="ECO:0000313" key="8">
    <source>
        <dbReference type="EMBL" id="MBO8196782.1"/>
    </source>
</evidence>
<keyword evidence="6" id="KW-0046">Antibiotic resistance</keyword>
<feature type="transmembrane region" description="Helical" evidence="7">
    <location>
        <begin position="70"/>
        <end position="88"/>
    </location>
</feature>
<dbReference type="PANTHER" id="PTHR42718:SF9">
    <property type="entry name" value="MAJOR FACILITATOR SUPERFAMILY MULTIDRUG TRANSPORTER MFSC"/>
    <property type="match status" value="1"/>
</dbReference>
<dbReference type="SUPFAM" id="SSF103473">
    <property type="entry name" value="MFS general substrate transporter"/>
    <property type="match status" value="1"/>
</dbReference>
<keyword evidence="3 7" id="KW-0812">Transmembrane</keyword>
<dbReference type="RefSeq" id="WP_209208679.1">
    <property type="nucleotide sequence ID" value="NZ_JAFFZM010000001.1"/>
</dbReference>
<evidence type="ECO:0000256" key="2">
    <source>
        <dbReference type="ARBA" id="ARBA00022448"/>
    </source>
</evidence>
<evidence type="ECO:0000256" key="3">
    <source>
        <dbReference type="ARBA" id="ARBA00022692"/>
    </source>
</evidence>
<evidence type="ECO:0000256" key="7">
    <source>
        <dbReference type="SAM" id="Phobius"/>
    </source>
</evidence>
<feature type="transmembrane region" description="Helical" evidence="7">
    <location>
        <begin position="156"/>
        <end position="177"/>
    </location>
</feature>
<dbReference type="EMBL" id="JAFFZM010000001">
    <property type="protein sequence ID" value="MBO8196782.1"/>
    <property type="molecule type" value="Genomic_DNA"/>
</dbReference>
<feature type="transmembrane region" description="Helical" evidence="7">
    <location>
        <begin position="239"/>
        <end position="260"/>
    </location>
</feature>
<dbReference type="InterPro" id="IPR036259">
    <property type="entry name" value="MFS_trans_sf"/>
</dbReference>
<dbReference type="GeneID" id="96257045"/>
<keyword evidence="2" id="KW-0813">Transport</keyword>
<name>A0ABS3XN05_9ACTN</name>
<accession>A0ABS3XN05</accession>
<keyword evidence="9" id="KW-1185">Reference proteome</keyword>
<dbReference type="PANTHER" id="PTHR42718">
    <property type="entry name" value="MAJOR FACILITATOR SUPERFAMILY MULTIDRUG TRANSPORTER MFSC"/>
    <property type="match status" value="1"/>
</dbReference>
<comment type="subcellular location">
    <subcellularLocation>
        <location evidence="1">Membrane</location>
        <topology evidence="1">Multi-pass membrane protein</topology>
    </subcellularLocation>
</comment>
<evidence type="ECO:0000256" key="5">
    <source>
        <dbReference type="ARBA" id="ARBA00023136"/>
    </source>
</evidence>
<dbReference type="Proteomes" id="UP000721954">
    <property type="component" value="Unassembled WGS sequence"/>
</dbReference>
<protein>
    <recommendedName>
        <fullName evidence="10">MFS transporter</fullName>
    </recommendedName>
</protein>